<dbReference type="InterPro" id="IPR025558">
    <property type="entry name" value="DUF4283"/>
</dbReference>
<dbReference type="InterPro" id="IPR040256">
    <property type="entry name" value="At4g02000-like"/>
</dbReference>
<dbReference type="OrthoDB" id="1745573at2759"/>
<dbReference type="Pfam" id="PF14111">
    <property type="entry name" value="DUF4283"/>
    <property type="match status" value="1"/>
</dbReference>
<gene>
    <name evidence="2" type="ORF">Bca52824_016360</name>
</gene>
<protein>
    <recommendedName>
        <fullName evidence="1">DUF4283 domain-containing protein</fullName>
    </recommendedName>
</protein>
<dbReference type="PANTHER" id="PTHR31286:SF105">
    <property type="entry name" value="DUF4283 DOMAIN-CONTAINING PROTEIN"/>
    <property type="match status" value="1"/>
</dbReference>
<organism evidence="2 3">
    <name type="scientific">Brassica carinata</name>
    <name type="common">Ethiopian mustard</name>
    <name type="synonym">Abyssinian cabbage</name>
    <dbReference type="NCBI Taxonomy" id="52824"/>
    <lineage>
        <taxon>Eukaryota</taxon>
        <taxon>Viridiplantae</taxon>
        <taxon>Streptophyta</taxon>
        <taxon>Embryophyta</taxon>
        <taxon>Tracheophyta</taxon>
        <taxon>Spermatophyta</taxon>
        <taxon>Magnoliopsida</taxon>
        <taxon>eudicotyledons</taxon>
        <taxon>Gunneridae</taxon>
        <taxon>Pentapetalae</taxon>
        <taxon>rosids</taxon>
        <taxon>malvids</taxon>
        <taxon>Brassicales</taxon>
        <taxon>Brassicaceae</taxon>
        <taxon>Brassiceae</taxon>
        <taxon>Brassica</taxon>
    </lineage>
</organism>
<evidence type="ECO:0000313" key="2">
    <source>
        <dbReference type="EMBL" id="KAG2323147.1"/>
    </source>
</evidence>
<keyword evidence="3" id="KW-1185">Reference proteome</keyword>
<reference evidence="2 3" key="1">
    <citation type="submission" date="2020-02" db="EMBL/GenBank/DDBJ databases">
        <authorList>
            <person name="Ma Q."/>
            <person name="Huang Y."/>
            <person name="Song X."/>
            <person name="Pei D."/>
        </authorList>
    </citation>
    <scope>NUCLEOTIDE SEQUENCE [LARGE SCALE GENOMIC DNA]</scope>
    <source>
        <strain evidence="2">Sxm20200214</strain>
        <tissue evidence="2">Leaf</tissue>
    </source>
</reference>
<feature type="domain" description="DUF4283" evidence="1">
    <location>
        <begin position="38"/>
        <end position="114"/>
    </location>
</feature>
<comment type="caution">
    <text evidence="2">The sequence shown here is derived from an EMBL/GenBank/DDBJ whole genome shotgun (WGS) entry which is preliminary data.</text>
</comment>
<evidence type="ECO:0000313" key="3">
    <source>
        <dbReference type="Proteomes" id="UP000886595"/>
    </source>
</evidence>
<proteinExistence type="predicted"/>
<dbReference type="AlphaFoldDB" id="A0A8X7W4Y4"/>
<sequence>MSQRQLIAKVGNKNMEAVRKPLRITVPPFDNSELIQSYDKTLIGKCMNPSEQDVKALIIMLPKIWKMEDRVAGADLGLGRFQFDFNTEEEIEEVLKMQPYHFDYWMISLMRWKPVMEKSYLTEITFWVRVLGVPLQYWAESTFGGAIGHVVEVDLDFGRVKVVVDGSQCLSFETIVDFRGGEFYGRGEEPISLRYEKDFWLLYSLLQPLS</sequence>
<dbReference type="PANTHER" id="PTHR31286">
    <property type="entry name" value="GLYCINE-RICH CELL WALL STRUCTURAL PROTEIN 1.8-LIKE"/>
    <property type="match status" value="1"/>
</dbReference>
<evidence type="ECO:0000259" key="1">
    <source>
        <dbReference type="Pfam" id="PF14111"/>
    </source>
</evidence>
<accession>A0A8X7W4Y4</accession>
<dbReference type="EMBL" id="JAAMPC010000003">
    <property type="protein sequence ID" value="KAG2323147.1"/>
    <property type="molecule type" value="Genomic_DNA"/>
</dbReference>
<name>A0A8X7W4Y4_BRACI</name>
<dbReference type="Proteomes" id="UP000886595">
    <property type="component" value="Unassembled WGS sequence"/>
</dbReference>